<dbReference type="Gene3D" id="2.40.70.10">
    <property type="entry name" value="Acid Proteases"/>
    <property type="match status" value="1"/>
</dbReference>
<comment type="caution">
    <text evidence="1">The sequence shown here is derived from an EMBL/GenBank/DDBJ whole genome shotgun (WGS) entry which is preliminary data.</text>
</comment>
<keyword evidence="2" id="KW-1185">Reference proteome</keyword>
<dbReference type="Proteomes" id="UP000187406">
    <property type="component" value="Unassembled WGS sequence"/>
</dbReference>
<evidence type="ECO:0000313" key="1">
    <source>
        <dbReference type="EMBL" id="GAV57662.1"/>
    </source>
</evidence>
<protein>
    <submittedName>
        <fullName evidence="1">RVP_2 domain-containing protein</fullName>
    </submittedName>
</protein>
<sequence length="301" mass="34458">MSHAELKARRDKGLCYNCDEKYAPSHKCKGKFMLLLPVKDEEELTEIVTEFEHMTVENSENQDCFEEGIWDNVVTDEFFPEISIHALAGQSKPSTPRLTGRYHSHNLQVLIDNGGIHNFLKETMATRLALPILPCKPFKVFVGNGKYLECSKRCETVNIELQHYPFAIDLFILPIQGADLVFGIQWLKILRPIVTDYHKLTMDFNWKNKPVHLVGEPQLNPQPIQAKQLKKLASFEGIAHLYHLVAVTTKPPENSLFSDITPQVADLLTTFDSISQNQLNYLLKDLLIIKYTIFQMLSQSM</sequence>
<dbReference type="AlphaFoldDB" id="A0A1Q3AQ25"/>
<evidence type="ECO:0000313" key="2">
    <source>
        <dbReference type="Proteomes" id="UP000187406"/>
    </source>
</evidence>
<dbReference type="Pfam" id="PF08284">
    <property type="entry name" value="RVP_2"/>
    <property type="match status" value="1"/>
</dbReference>
<dbReference type="InterPro" id="IPR021109">
    <property type="entry name" value="Peptidase_aspartic_dom_sf"/>
</dbReference>
<dbReference type="EMBL" id="BDDD01000038">
    <property type="protein sequence ID" value="GAV57662.1"/>
    <property type="molecule type" value="Genomic_DNA"/>
</dbReference>
<gene>
    <name evidence="1" type="ORF">CFOL_v3_01199</name>
</gene>
<organism evidence="1 2">
    <name type="scientific">Cephalotus follicularis</name>
    <name type="common">Albany pitcher plant</name>
    <dbReference type="NCBI Taxonomy" id="3775"/>
    <lineage>
        <taxon>Eukaryota</taxon>
        <taxon>Viridiplantae</taxon>
        <taxon>Streptophyta</taxon>
        <taxon>Embryophyta</taxon>
        <taxon>Tracheophyta</taxon>
        <taxon>Spermatophyta</taxon>
        <taxon>Magnoliopsida</taxon>
        <taxon>eudicotyledons</taxon>
        <taxon>Gunneridae</taxon>
        <taxon>Pentapetalae</taxon>
        <taxon>rosids</taxon>
        <taxon>fabids</taxon>
        <taxon>Oxalidales</taxon>
        <taxon>Cephalotaceae</taxon>
        <taxon>Cephalotus</taxon>
    </lineage>
</organism>
<dbReference type="OrthoDB" id="1934862at2759"/>
<reference evidence="2" key="1">
    <citation type="submission" date="2016-04" db="EMBL/GenBank/DDBJ databases">
        <title>Cephalotus genome sequencing.</title>
        <authorList>
            <person name="Fukushima K."/>
            <person name="Hasebe M."/>
            <person name="Fang X."/>
        </authorList>
    </citation>
    <scope>NUCLEOTIDE SEQUENCE [LARGE SCALE GENOMIC DNA]</scope>
    <source>
        <strain evidence="2">cv. St1</strain>
    </source>
</reference>
<name>A0A1Q3AQ25_CEPFO</name>
<dbReference type="InParanoid" id="A0A1Q3AQ25"/>
<accession>A0A1Q3AQ25</accession>
<dbReference type="CDD" id="cd00303">
    <property type="entry name" value="retropepsin_like"/>
    <property type="match status" value="1"/>
</dbReference>
<proteinExistence type="predicted"/>